<keyword evidence="1" id="KW-0812">Transmembrane</keyword>
<dbReference type="EMBL" id="BART01019004">
    <property type="protein sequence ID" value="GAG80681.1"/>
    <property type="molecule type" value="Genomic_DNA"/>
</dbReference>
<comment type="caution">
    <text evidence="2">The sequence shown here is derived from an EMBL/GenBank/DDBJ whole genome shotgun (WGS) entry which is preliminary data.</text>
</comment>
<proteinExistence type="predicted"/>
<feature type="non-terminal residue" evidence="2">
    <location>
        <position position="32"/>
    </location>
</feature>
<name>X1C8E5_9ZZZZ</name>
<reference evidence="2" key="1">
    <citation type="journal article" date="2014" name="Front. Microbiol.">
        <title>High frequency of phylogenetically diverse reductive dehalogenase-homologous genes in deep subseafloor sedimentary metagenomes.</title>
        <authorList>
            <person name="Kawai M."/>
            <person name="Futagami T."/>
            <person name="Toyoda A."/>
            <person name="Takaki Y."/>
            <person name="Nishi S."/>
            <person name="Hori S."/>
            <person name="Arai W."/>
            <person name="Tsubouchi T."/>
            <person name="Morono Y."/>
            <person name="Uchiyama I."/>
            <person name="Ito T."/>
            <person name="Fujiyama A."/>
            <person name="Inagaki F."/>
            <person name="Takami H."/>
        </authorList>
    </citation>
    <scope>NUCLEOTIDE SEQUENCE</scope>
    <source>
        <strain evidence="2">Expedition CK06-06</strain>
    </source>
</reference>
<organism evidence="2">
    <name type="scientific">marine sediment metagenome</name>
    <dbReference type="NCBI Taxonomy" id="412755"/>
    <lineage>
        <taxon>unclassified sequences</taxon>
        <taxon>metagenomes</taxon>
        <taxon>ecological metagenomes</taxon>
    </lineage>
</organism>
<feature type="transmembrane region" description="Helical" evidence="1">
    <location>
        <begin position="6"/>
        <end position="24"/>
    </location>
</feature>
<protein>
    <submittedName>
        <fullName evidence="2">Uncharacterized protein</fullName>
    </submittedName>
</protein>
<gene>
    <name evidence="2" type="ORF">S01H4_35693</name>
</gene>
<evidence type="ECO:0000256" key="1">
    <source>
        <dbReference type="SAM" id="Phobius"/>
    </source>
</evidence>
<accession>X1C8E5</accession>
<dbReference type="AlphaFoldDB" id="X1C8E5"/>
<keyword evidence="1" id="KW-1133">Transmembrane helix</keyword>
<sequence length="32" mass="3684">MELHWPDVIVFLGFVSFVVGISLYKSRKEETG</sequence>
<evidence type="ECO:0000313" key="2">
    <source>
        <dbReference type="EMBL" id="GAG80681.1"/>
    </source>
</evidence>
<keyword evidence="1" id="KW-0472">Membrane</keyword>